<protein>
    <submittedName>
        <fullName evidence="2">Uncharacterized protein</fullName>
    </submittedName>
</protein>
<evidence type="ECO:0000313" key="3">
    <source>
        <dbReference type="Proteomes" id="UP000271098"/>
    </source>
</evidence>
<gene>
    <name evidence="2" type="ORF">GPUH_LOCUS7808</name>
</gene>
<proteinExistence type="predicted"/>
<reference evidence="2 3" key="1">
    <citation type="submission" date="2018-11" db="EMBL/GenBank/DDBJ databases">
        <authorList>
            <consortium name="Pathogen Informatics"/>
        </authorList>
    </citation>
    <scope>NUCLEOTIDE SEQUENCE [LARGE SCALE GENOMIC DNA]</scope>
</reference>
<sequence>METDVRTRKRGQIVALEAKLQALNEQCTQSEQEKDMALRQV</sequence>
<keyword evidence="3" id="KW-1185">Reference proteome</keyword>
<organism evidence="2 3">
    <name type="scientific">Gongylonema pulchrum</name>
    <dbReference type="NCBI Taxonomy" id="637853"/>
    <lineage>
        <taxon>Eukaryota</taxon>
        <taxon>Metazoa</taxon>
        <taxon>Ecdysozoa</taxon>
        <taxon>Nematoda</taxon>
        <taxon>Chromadorea</taxon>
        <taxon>Rhabditida</taxon>
        <taxon>Spirurina</taxon>
        <taxon>Spiruromorpha</taxon>
        <taxon>Spiruroidea</taxon>
        <taxon>Gongylonematidae</taxon>
        <taxon>Gongylonema</taxon>
    </lineage>
</organism>
<evidence type="ECO:0000313" key="2">
    <source>
        <dbReference type="EMBL" id="VDK59747.1"/>
    </source>
</evidence>
<evidence type="ECO:0000256" key="1">
    <source>
        <dbReference type="SAM" id="Coils"/>
    </source>
</evidence>
<dbReference type="EMBL" id="UYRT01021127">
    <property type="protein sequence ID" value="VDK59747.1"/>
    <property type="molecule type" value="Genomic_DNA"/>
</dbReference>
<accession>A0A3P6RK74</accession>
<keyword evidence="1" id="KW-0175">Coiled coil</keyword>
<name>A0A3P6RK74_9BILA</name>
<dbReference type="AlphaFoldDB" id="A0A3P6RK74"/>
<feature type="coiled-coil region" evidence="1">
    <location>
        <begin position="6"/>
        <end position="40"/>
    </location>
</feature>
<dbReference type="Proteomes" id="UP000271098">
    <property type="component" value="Unassembled WGS sequence"/>
</dbReference>